<organism evidence="7 8">
    <name type="scientific">Sulfobacillus benefaciens</name>
    <dbReference type="NCBI Taxonomy" id="453960"/>
    <lineage>
        <taxon>Bacteria</taxon>
        <taxon>Bacillati</taxon>
        <taxon>Bacillota</taxon>
        <taxon>Clostridia</taxon>
        <taxon>Eubacteriales</taxon>
        <taxon>Clostridiales Family XVII. Incertae Sedis</taxon>
        <taxon>Sulfobacillus</taxon>
    </lineage>
</organism>
<accession>A0A2T2XKU2</accession>
<comment type="caution">
    <text evidence="7">The sequence shown here is derived from an EMBL/GenBank/DDBJ whole genome shotgun (WGS) entry which is preliminary data.</text>
</comment>
<dbReference type="GO" id="GO:0016020">
    <property type="term" value="C:membrane"/>
    <property type="evidence" value="ECO:0007669"/>
    <property type="project" value="UniProtKB-SubCell"/>
</dbReference>
<dbReference type="GO" id="GO:0140359">
    <property type="term" value="F:ABC-type transporter activity"/>
    <property type="evidence" value="ECO:0007669"/>
    <property type="project" value="InterPro"/>
</dbReference>
<evidence type="ECO:0000313" key="8">
    <source>
        <dbReference type="Proteomes" id="UP000242972"/>
    </source>
</evidence>
<evidence type="ECO:0000256" key="5">
    <source>
        <dbReference type="SAM" id="Phobius"/>
    </source>
</evidence>
<evidence type="ECO:0000259" key="6">
    <source>
        <dbReference type="PROSITE" id="PS51012"/>
    </source>
</evidence>
<comment type="subcellular location">
    <subcellularLocation>
        <location evidence="1">Membrane</location>
        <topology evidence="1">Multi-pass membrane protein</topology>
    </subcellularLocation>
</comment>
<dbReference type="AlphaFoldDB" id="A0A2T2XKU2"/>
<evidence type="ECO:0000256" key="4">
    <source>
        <dbReference type="ARBA" id="ARBA00023136"/>
    </source>
</evidence>
<dbReference type="InterPro" id="IPR013525">
    <property type="entry name" value="ABC2_TM"/>
</dbReference>
<dbReference type="PANTHER" id="PTHR43027">
    <property type="entry name" value="DOXORUBICIN RESISTANCE ABC TRANSPORTER PERMEASE PROTEIN DRRC-RELATED"/>
    <property type="match status" value="1"/>
</dbReference>
<name>A0A2T2XKU2_9FIRM</name>
<dbReference type="InterPro" id="IPR052902">
    <property type="entry name" value="ABC-2_transporter"/>
</dbReference>
<feature type="transmembrane region" description="Helical" evidence="5">
    <location>
        <begin position="333"/>
        <end position="351"/>
    </location>
</feature>
<dbReference type="EMBL" id="PXYW01000004">
    <property type="protein sequence ID" value="PSR35101.1"/>
    <property type="molecule type" value="Genomic_DNA"/>
</dbReference>
<feature type="transmembrane region" description="Helical" evidence="5">
    <location>
        <begin position="273"/>
        <end position="298"/>
    </location>
</feature>
<dbReference type="Pfam" id="PF12698">
    <property type="entry name" value="ABC2_membrane_3"/>
    <property type="match status" value="1"/>
</dbReference>
<dbReference type="Proteomes" id="UP000242972">
    <property type="component" value="Unassembled WGS sequence"/>
</dbReference>
<evidence type="ECO:0000256" key="2">
    <source>
        <dbReference type="ARBA" id="ARBA00022692"/>
    </source>
</evidence>
<dbReference type="InterPro" id="IPR047817">
    <property type="entry name" value="ABC2_TM_bact-type"/>
</dbReference>
<reference evidence="7 8" key="1">
    <citation type="journal article" date="2014" name="BMC Genomics">
        <title>Comparison of environmental and isolate Sulfobacillus genomes reveals diverse carbon, sulfur, nitrogen, and hydrogen metabolisms.</title>
        <authorList>
            <person name="Justice N.B."/>
            <person name="Norman A."/>
            <person name="Brown C.T."/>
            <person name="Singh A."/>
            <person name="Thomas B.C."/>
            <person name="Banfield J.F."/>
        </authorList>
    </citation>
    <scope>NUCLEOTIDE SEQUENCE [LARGE SCALE GENOMIC DNA]</scope>
    <source>
        <strain evidence="7">AMDSBA4</strain>
    </source>
</reference>
<keyword evidence="4 5" id="KW-0472">Membrane</keyword>
<feature type="domain" description="ABC transmembrane type-2" evidence="6">
    <location>
        <begin position="126"/>
        <end position="354"/>
    </location>
</feature>
<keyword evidence="2 5" id="KW-0812">Transmembrane</keyword>
<dbReference type="PROSITE" id="PS51012">
    <property type="entry name" value="ABC_TM2"/>
    <property type="match status" value="1"/>
</dbReference>
<feature type="transmembrane region" description="Helical" evidence="5">
    <location>
        <begin position="160"/>
        <end position="183"/>
    </location>
</feature>
<keyword evidence="3 5" id="KW-1133">Transmembrane helix</keyword>
<feature type="transmembrane region" description="Helical" evidence="5">
    <location>
        <begin position="21"/>
        <end position="39"/>
    </location>
</feature>
<protein>
    <recommendedName>
        <fullName evidence="6">ABC transmembrane type-2 domain-containing protein</fullName>
    </recommendedName>
</protein>
<evidence type="ECO:0000256" key="3">
    <source>
        <dbReference type="ARBA" id="ARBA00022989"/>
    </source>
</evidence>
<evidence type="ECO:0000313" key="7">
    <source>
        <dbReference type="EMBL" id="PSR35101.1"/>
    </source>
</evidence>
<feature type="transmembrane region" description="Helical" evidence="5">
    <location>
        <begin position="239"/>
        <end position="261"/>
    </location>
</feature>
<feature type="transmembrane region" description="Helical" evidence="5">
    <location>
        <begin position="204"/>
        <end position="227"/>
    </location>
</feature>
<evidence type="ECO:0000256" key="1">
    <source>
        <dbReference type="ARBA" id="ARBA00004141"/>
    </source>
</evidence>
<gene>
    <name evidence="7" type="ORF">C7B46_02830</name>
</gene>
<dbReference type="PANTHER" id="PTHR43027:SF2">
    <property type="entry name" value="TRANSPORT PERMEASE PROTEIN"/>
    <property type="match status" value="1"/>
</dbReference>
<proteinExistence type="predicted"/>
<sequence>MNAIIVLTKSLLRQTVRNRQGLFWTLFFPLVLMFVFSFLGNSQSQVNLAIVAPSGPSAVVKALKRSPVFHIQRTNRHVALQEVQQGTMDAALFIPPVDPHHTTTLTLRYNNANAITAQQVVGSVEAFVAQADIALSGQPPLFQVSPQAMTHSHSSTYLDFLLPGILALMTMQNSLFGIGSGLTRWKEKGVLRRFQVTPVRPLQFLTATIINYVVVGLVSSGIIIGFATTILHATVLVPWVPLLIVLLLGMGCFLSIGFIVAGLSKSQEATIPIINLISFPMMFLSGVFFSVSSLPHILADIVQYFPLTYVANAMRGLMSGQLTAASAAFRNDIIGLLVWIVVTGAIASRTWRWE</sequence>